<name>A0ABV9YPY0_9PSEU</name>
<dbReference type="RefSeq" id="WP_378037541.1">
    <property type="nucleotide sequence ID" value="NZ_JBHSIV010000020.1"/>
</dbReference>
<evidence type="ECO:0000256" key="2">
    <source>
        <dbReference type="SAM" id="SignalP"/>
    </source>
</evidence>
<keyword evidence="2" id="KW-0732">Signal</keyword>
<comment type="caution">
    <text evidence="3">The sequence shown here is derived from an EMBL/GenBank/DDBJ whole genome shotgun (WGS) entry which is preliminary data.</text>
</comment>
<protein>
    <recommendedName>
        <fullName evidence="5">Fibronectin type-III domain-containing protein</fullName>
    </recommendedName>
</protein>
<keyword evidence="4" id="KW-1185">Reference proteome</keyword>
<evidence type="ECO:0008006" key="5">
    <source>
        <dbReference type="Google" id="ProtNLM"/>
    </source>
</evidence>
<dbReference type="Proteomes" id="UP001595947">
    <property type="component" value="Unassembled WGS sequence"/>
</dbReference>
<evidence type="ECO:0000313" key="4">
    <source>
        <dbReference type="Proteomes" id="UP001595947"/>
    </source>
</evidence>
<feature type="region of interest" description="Disordered" evidence="1">
    <location>
        <begin position="76"/>
        <end position="136"/>
    </location>
</feature>
<dbReference type="Gene3D" id="2.60.40.10">
    <property type="entry name" value="Immunoglobulins"/>
    <property type="match status" value="1"/>
</dbReference>
<feature type="signal peptide" evidence="2">
    <location>
        <begin position="1"/>
        <end position="23"/>
    </location>
</feature>
<proteinExistence type="predicted"/>
<feature type="chain" id="PRO_5045496101" description="Fibronectin type-III domain-containing protein" evidence="2">
    <location>
        <begin position="24"/>
        <end position="224"/>
    </location>
</feature>
<reference evidence="4" key="1">
    <citation type="journal article" date="2019" name="Int. J. Syst. Evol. Microbiol.">
        <title>The Global Catalogue of Microorganisms (GCM) 10K type strain sequencing project: providing services to taxonomists for standard genome sequencing and annotation.</title>
        <authorList>
            <consortium name="The Broad Institute Genomics Platform"/>
            <consortium name="The Broad Institute Genome Sequencing Center for Infectious Disease"/>
            <person name="Wu L."/>
            <person name="Ma J."/>
        </authorList>
    </citation>
    <scope>NUCLEOTIDE SEQUENCE [LARGE SCALE GENOMIC DNA]</scope>
    <source>
        <strain evidence="4">CGMCC 4.7093</strain>
    </source>
</reference>
<evidence type="ECO:0000313" key="3">
    <source>
        <dbReference type="EMBL" id="MFC5064194.1"/>
    </source>
</evidence>
<organism evidence="3 4">
    <name type="scientific">Actinomycetospora atypica</name>
    <dbReference type="NCBI Taxonomy" id="1290095"/>
    <lineage>
        <taxon>Bacteria</taxon>
        <taxon>Bacillati</taxon>
        <taxon>Actinomycetota</taxon>
        <taxon>Actinomycetes</taxon>
        <taxon>Pseudonocardiales</taxon>
        <taxon>Pseudonocardiaceae</taxon>
        <taxon>Actinomycetospora</taxon>
    </lineage>
</organism>
<sequence>MSRALVTLLTVGALLAGGGVAFAAWTSSGPGTVTARAGALTAPTATATAWSCGSTAAAPRFAGGDRAVEAFPAAAPTTTAPAAPLAATTTTVPTTTPSSAAPTTTPSVTPTTSVPAPAAATTTTTTTTVAPPTSSTSGVVTGLGAAAATLSWTSTGAAGYQFQAATTADFANPVAAGTTAATSATVTVRAILPTTVYLRVRGVVGAWTGPWSPALTTRAGPCLL</sequence>
<dbReference type="InterPro" id="IPR013783">
    <property type="entry name" value="Ig-like_fold"/>
</dbReference>
<evidence type="ECO:0000256" key="1">
    <source>
        <dbReference type="SAM" id="MobiDB-lite"/>
    </source>
</evidence>
<dbReference type="EMBL" id="JBHSIV010000020">
    <property type="protein sequence ID" value="MFC5064194.1"/>
    <property type="molecule type" value="Genomic_DNA"/>
</dbReference>
<gene>
    <name evidence="3" type="ORF">ACFPBZ_18370</name>
</gene>
<accession>A0ABV9YPY0</accession>